<gene>
    <name evidence="4" type="primary">yigB</name>
    <name evidence="4" type="ORF">O970_07870</name>
</gene>
<organism evidence="4 5">
    <name type="scientific">Candidatus Schmidhempelia bombi str. Bimp</name>
    <dbReference type="NCBI Taxonomy" id="1387197"/>
    <lineage>
        <taxon>Bacteria</taxon>
        <taxon>Pseudomonadati</taxon>
        <taxon>Pseudomonadota</taxon>
        <taxon>Gammaproteobacteria</taxon>
        <taxon>Orbales</taxon>
        <taxon>Orbaceae</taxon>
        <taxon>Candidatus Schmidhempelia</taxon>
    </lineage>
</organism>
<dbReference type="SFLD" id="SFLDG01129">
    <property type="entry name" value="C1.5:_HAD__Beta-PGM__Phosphata"/>
    <property type="match status" value="1"/>
</dbReference>
<dbReference type="Gene3D" id="1.20.120.1600">
    <property type="match status" value="1"/>
</dbReference>
<comment type="caution">
    <text evidence="4">The sequence shown here is derived from an EMBL/GenBank/DDBJ whole genome shotgun (WGS) entry which is preliminary data.</text>
</comment>
<name>A0AB94IB12_9GAMM</name>
<dbReference type="NCBIfam" id="TIGR01549">
    <property type="entry name" value="HAD-SF-IA-v1"/>
    <property type="match status" value="1"/>
</dbReference>
<dbReference type="InterPro" id="IPR006439">
    <property type="entry name" value="HAD-SF_hydro_IA"/>
</dbReference>
<proteinExistence type="predicted"/>
<dbReference type="NCBIfam" id="NF008018">
    <property type="entry name" value="PRK10748.1"/>
    <property type="match status" value="1"/>
</dbReference>
<comment type="cofactor">
    <cofactor evidence="1">
        <name>Mg(2+)</name>
        <dbReference type="ChEBI" id="CHEBI:18420"/>
    </cofactor>
</comment>
<dbReference type="InterPro" id="IPR051400">
    <property type="entry name" value="HAD-like_hydrolase"/>
</dbReference>
<evidence type="ECO:0000256" key="1">
    <source>
        <dbReference type="ARBA" id="ARBA00001946"/>
    </source>
</evidence>
<dbReference type="EMBL" id="AWGA01000071">
    <property type="protein sequence ID" value="TEA26594.1"/>
    <property type="molecule type" value="Genomic_DNA"/>
</dbReference>
<dbReference type="EC" id="3.1.3.104" evidence="4"/>
<sequence>MHIYRSLQPIKAITFDLDDTLYDNVPVIKKAELALIQKLQTINGLAHLTLDRFNQLKQHMREIDPDIYHDVVAWRIMTLRYLFAKINLSASQIDENVQDMMAHFTYWRHQIDIPANIHQLLNCLAKRVPLAVITNGNVEVVKIGIDHYFEFSLRGGIDGRSKPYPDIFTLAAKKLAVSPANILHVGDNLYTDVMGAIDAGMQACWLNLTGKNIYYQADRQVLPHVEITDLAALENLL</sequence>
<evidence type="ECO:0000256" key="2">
    <source>
        <dbReference type="ARBA" id="ARBA00022801"/>
    </source>
</evidence>
<dbReference type="RefSeq" id="WP_024496565.1">
    <property type="nucleotide sequence ID" value="NZ_AWGA01000071.1"/>
</dbReference>
<keyword evidence="3" id="KW-0460">Magnesium</keyword>
<dbReference type="PANTHER" id="PTHR46470">
    <property type="entry name" value="N-ACYLNEURAMINATE-9-PHOSPHATASE"/>
    <property type="match status" value="1"/>
</dbReference>
<dbReference type="GO" id="GO:0009231">
    <property type="term" value="P:riboflavin biosynthetic process"/>
    <property type="evidence" value="ECO:0007669"/>
    <property type="project" value="TreeGrafter"/>
</dbReference>
<dbReference type="SUPFAM" id="SSF56784">
    <property type="entry name" value="HAD-like"/>
    <property type="match status" value="1"/>
</dbReference>
<dbReference type="GO" id="GO:0043726">
    <property type="term" value="F:5-amino-6-(5-phosphoribitylamino)uracil phosphatase activity"/>
    <property type="evidence" value="ECO:0007669"/>
    <property type="project" value="UniProtKB-EC"/>
</dbReference>
<dbReference type="Gene3D" id="3.40.50.1000">
    <property type="entry name" value="HAD superfamily/HAD-like"/>
    <property type="match status" value="1"/>
</dbReference>
<dbReference type="InterPro" id="IPR023214">
    <property type="entry name" value="HAD_sf"/>
</dbReference>
<evidence type="ECO:0000313" key="4">
    <source>
        <dbReference type="EMBL" id="TEA26594.1"/>
    </source>
</evidence>
<dbReference type="SFLD" id="SFLDS00003">
    <property type="entry name" value="Haloacid_Dehalogenase"/>
    <property type="match status" value="1"/>
</dbReference>
<dbReference type="Proteomes" id="UP000506160">
    <property type="component" value="Unassembled WGS sequence"/>
</dbReference>
<evidence type="ECO:0000313" key="5">
    <source>
        <dbReference type="Proteomes" id="UP000506160"/>
    </source>
</evidence>
<dbReference type="PANTHER" id="PTHR46470:SF4">
    <property type="entry name" value="5-AMINO-6-(5-PHOSPHO-D-RIBITYLAMINO)URACIL PHOSPHATASE YIGB"/>
    <property type="match status" value="1"/>
</dbReference>
<dbReference type="InterPro" id="IPR036412">
    <property type="entry name" value="HAD-like_sf"/>
</dbReference>
<dbReference type="Pfam" id="PF00702">
    <property type="entry name" value="Hydrolase"/>
    <property type="match status" value="1"/>
</dbReference>
<keyword evidence="2 4" id="KW-0378">Hydrolase</keyword>
<evidence type="ECO:0000256" key="3">
    <source>
        <dbReference type="ARBA" id="ARBA00022842"/>
    </source>
</evidence>
<protein>
    <submittedName>
        <fullName evidence="4">5-amino-6-(5-phospho-D-ribitylamino)uracil phosphatase YigB</fullName>
        <ecNumber evidence="4">3.1.3.104</ecNumber>
    </submittedName>
</protein>
<accession>A0AB94IB12</accession>
<reference evidence="4 5" key="1">
    <citation type="journal article" date="2014" name="Appl. Environ. Microbiol.">
        <title>Genomic features of a bumble bee symbiont reflect its host environment.</title>
        <authorList>
            <person name="Martinson V.G."/>
            <person name="Magoc T."/>
            <person name="Koch H."/>
            <person name="Salzberg S.L."/>
            <person name="Moran N.A."/>
        </authorList>
    </citation>
    <scope>NUCLEOTIDE SEQUENCE [LARGE SCALE GENOMIC DNA]</scope>
    <source>
        <strain evidence="4 5">Bimp</strain>
    </source>
</reference>
<keyword evidence="5" id="KW-1185">Reference proteome</keyword>
<dbReference type="AlphaFoldDB" id="A0AB94IB12"/>